<sequence>MRKQTKQASLKLSIQLGLIAALLHTPLAIGQSLEQAVAETLATNPEIKRAYNEFMSRNQATRSSVGDYLPSVDVEASAGYEDYDNTTNSTGDYEPLDATISLRQLIWDGSITYHDIQRNKAEAEAQRYQLLADAQDKALRVTEIYLDTLEAQEVLALSQTNFSVHQRIFTDIKKRTDSGIGSTADLAQIEGRLARSRSNLIAAENNLQDKITEFFREVGNSPVNLEKPEVDQNYIPTSLDNALNKAKDNNPVLFVAQNDIDAANYQYKQAKGNFYPTFSIEASQEWGEDLDGTPGHTDEFKAMLKMEYNLYNGGSDLAESRRAAYQFSQSKDVRDRAHRLLEESTRLAWSGMELALNQTQYLQKHVDASARTVIAYEKQFKIGKRTLLDVLNTENELFEARKAYLDAHYAGILAKYRVLNATGQLLEEMRVDVPNQWSESVR</sequence>
<dbReference type="GO" id="GO:0015288">
    <property type="term" value="F:porin activity"/>
    <property type="evidence" value="ECO:0007669"/>
    <property type="project" value="TreeGrafter"/>
</dbReference>
<evidence type="ECO:0000256" key="2">
    <source>
        <dbReference type="ARBA" id="ARBA00007613"/>
    </source>
</evidence>
<organism evidence="9 10">
    <name type="scientific">Photobacterium rosenbergii</name>
    <dbReference type="NCBI Taxonomy" id="294936"/>
    <lineage>
        <taxon>Bacteria</taxon>
        <taxon>Pseudomonadati</taxon>
        <taxon>Pseudomonadota</taxon>
        <taxon>Gammaproteobacteria</taxon>
        <taxon>Vibrionales</taxon>
        <taxon>Vibrionaceae</taxon>
        <taxon>Photobacterium</taxon>
    </lineage>
</organism>
<evidence type="ECO:0000256" key="8">
    <source>
        <dbReference type="SAM" id="SignalP"/>
    </source>
</evidence>
<dbReference type="GO" id="GO:0015562">
    <property type="term" value="F:efflux transmembrane transporter activity"/>
    <property type="evidence" value="ECO:0007669"/>
    <property type="project" value="InterPro"/>
</dbReference>
<comment type="subcellular location">
    <subcellularLocation>
        <location evidence="1">Cell outer membrane</location>
    </subcellularLocation>
</comment>
<evidence type="ECO:0000256" key="6">
    <source>
        <dbReference type="ARBA" id="ARBA00023136"/>
    </source>
</evidence>
<dbReference type="OrthoDB" id="9814637at2"/>
<evidence type="ECO:0000313" key="9">
    <source>
        <dbReference type="EMBL" id="PSW09868.1"/>
    </source>
</evidence>
<keyword evidence="3" id="KW-0813">Transport</keyword>
<comment type="similarity">
    <text evidence="2">Belongs to the outer membrane factor (OMF) (TC 1.B.17) family.</text>
</comment>
<keyword evidence="6" id="KW-0472">Membrane</keyword>
<evidence type="ECO:0000256" key="3">
    <source>
        <dbReference type="ARBA" id="ARBA00022448"/>
    </source>
</evidence>
<accession>A0A2T3N927</accession>
<dbReference type="SUPFAM" id="SSF56954">
    <property type="entry name" value="Outer membrane efflux proteins (OEP)"/>
    <property type="match status" value="1"/>
</dbReference>
<dbReference type="GO" id="GO:1990281">
    <property type="term" value="C:efflux pump complex"/>
    <property type="evidence" value="ECO:0007669"/>
    <property type="project" value="TreeGrafter"/>
</dbReference>
<gene>
    <name evidence="9" type="ORF">C9J01_20200</name>
</gene>
<name>A0A2T3N927_9GAMM</name>
<feature type="signal peptide" evidence="8">
    <location>
        <begin position="1"/>
        <end position="30"/>
    </location>
</feature>
<keyword evidence="8" id="KW-0732">Signal</keyword>
<dbReference type="PANTHER" id="PTHR30026">
    <property type="entry name" value="OUTER MEMBRANE PROTEIN TOLC"/>
    <property type="match status" value="1"/>
</dbReference>
<dbReference type="NCBIfam" id="TIGR01844">
    <property type="entry name" value="type_I_sec_TolC"/>
    <property type="match status" value="1"/>
</dbReference>
<reference evidence="9 10" key="1">
    <citation type="submission" date="2018-03" db="EMBL/GenBank/DDBJ databases">
        <title>Whole genome sequencing of Histamine producing bacteria.</title>
        <authorList>
            <person name="Butler K."/>
        </authorList>
    </citation>
    <scope>NUCLEOTIDE SEQUENCE [LARGE SCALE GENOMIC DNA]</scope>
    <source>
        <strain evidence="9 10">DSM 19138</strain>
    </source>
</reference>
<dbReference type="Gene3D" id="1.20.1600.10">
    <property type="entry name" value="Outer membrane efflux proteins (OEP)"/>
    <property type="match status" value="1"/>
</dbReference>
<evidence type="ECO:0000256" key="1">
    <source>
        <dbReference type="ARBA" id="ARBA00004442"/>
    </source>
</evidence>
<dbReference type="RefSeq" id="WP_107299945.1">
    <property type="nucleotide sequence ID" value="NZ_PYMB01000013.1"/>
</dbReference>
<feature type="chain" id="PRO_5015653441" evidence="8">
    <location>
        <begin position="31"/>
        <end position="442"/>
    </location>
</feature>
<dbReference type="Pfam" id="PF02321">
    <property type="entry name" value="OEP"/>
    <property type="match status" value="2"/>
</dbReference>
<keyword evidence="7" id="KW-0998">Cell outer membrane</keyword>
<dbReference type="InterPro" id="IPR010130">
    <property type="entry name" value="T1SS_OMP_TolC"/>
</dbReference>
<evidence type="ECO:0000313" key="10">
    <source>
        <dbReference type="Proteomes" id="UP000241346"/>
    </source>
</evidence>
<dbReference type="InterPro" id="IPR003423">
    <property type="entry name" value="OMP_efflux"/>
</dbReference>
<protein>
    <submittedName>
        <fullName evidence="9">Agglutination protein</fullName>
    </submittedName>
</protein>
<dbReference type="AlphaFoldDB" id="A0A2T3N927"/>
<dbReference type="Proteomes" id="UP000241346">
    <property type="component" value="Unassembled WGS sequence"/>
</dbReference>
<keyword evidence="5" id="KW-0812">Transmembrane</keyword>
<comment type="caution">
    <text evidence="9">The sequence shown here is derived from an EMBL/GenBank/DDBJ whole genome shotgun (WGS) entry which is preliminary data.</text>
</comment>
<dbReference type="PANTHER" id="PTHR30026:SF22">
    <property type="entry name" value="OUTER MEMBRANE EFFLUX PROTEIN"/>
    <property type="match status" value="1"/>
</dbReference>
<keyword evidence="4" id="KW-1134">Transmembrane beta strand</keyword>
<dbReference type="EMBL" id="PYMB01000013">
    <property type="protein sequence ID" value="PSW09868.1"/>
    <property type="molecule type" value="Genomic_DNA"/>
</dbReference>
<evidence type="ECO:0000256" key="5">
    <source>
        <dbReference type="ARBA" id="ARBA00022692"/>
    </source>
</evidence>
<dbReference type="InterPro" id="IPR051906">
    <property type="entry name" value="TolC-like"/>
</dbReference>
<evidence type="ECO:0000256" key="4">
    <source>
        <dbReference type="ARBA" id="ARBA00022452"/>
    </source>
</evidence>
<evidence type="ECO:0000256" key="7">
    <source>
        <dbReference type="ARBA" id="ARBA00023237"/>
    </source>
</evidence>
<proteinExistence type="inferred from homology"/>
<dbReference type="GO" id="GO:0009279">
    <property type="term" value="C:cell outer membrane"/>
    <property type="evidence" value="ECO:0007669"/>
    <property type="project" value="UniProtKB-SubCell"/>
</dbReference>